<dbReference type="Gene3D" id="3.40.630.30">
    <property type="match status" value="1"/>
</dbReference>
<keyword evidence="2" id="KW-1185">Reference proteome</keyword>
<keyword evidence="1" id="KW-0012">Acyltransferase</keyword>
<accession>A0ABW7MUV5</accession>
<dbReference type="RefSeq" id="WP_344738973.1">
    <property type="nucleotide sequence ID" value="NZ_BAABAY010000001.1"/>
</dbReference>
<comment type="caution">
    <text evidence="1">The sequence shown here is derived from an EMBL/GenBank/DDBJ whole genome shotgun (WGS) entry which is preliminary data.</text>
</comment>
<dbReference type="InterPro" id="IPR016181">
    <property type="entry name" value="Acyl_CoA_acyltransferase"/>
</dbReference>
<protein>
    <submittedName>
        <fullName evidence="1">GNAT family N-acetyltransferase</fullName>
        <ecNumber evidence="1">2.3.1.-</ecNumber>
    </submittedName>
</protein>
<gene>
    <name evidence="1" type="ORF">V8G58_01605</name>
</gene>
<dbReference type="GO" id="GO:0016746">
    <property type="term" value="F:acyltransferase activity"/>
    <property type="evidence" value="ECO:0007669"/>
    <property type="project" value="UniProtKB-KW"/>
</dbReference>
<evidence type="ECO:0000313" key="2">
    <source>
        <dbReference type="Proteomes" id="UP001610100"/>
    </source>
</evidence>
<keyword evidence="1" id="KW-0808">Transferase</keyword>
<dbReference type="Proteomes" id="UP001610100">
    <property type="component" value="Unassembled WGS sequence"/>
</dbReference>
<dbReference type="EC" id="2.3.1.-" evidence="1"/>
<reference evidence="1 2" key="1">
    <citation type="submission" date="2024-02" db="EMBL/GenBank/DDBJ databases">
        <title>A Gaetbulibacter species isolated from tidal flats and genomic insights of their niches.</title>
        <authorList>
            <person name="Ye Y."/>
        </authorList>
    </citation>
    <scope>NUCLEOTIDE SEQUENCE [LARGE SCALE GENOMIC DNA]</scope>
    <source>
        <strain evidence="1 2">KYW382</strain>
    </source>
</reference>
<dbReference type="EMBL" id="JBAWKB010000001">
    <property type="protein sequence ID" value="MFH6770613.1"/>
    <property type="molecule type" value="Genomic_DNA"/>
</dbReference>
<name>A0ABW7MUV5_9FLAO</name>
<proteinExistence type="predicted"/>
<sequence>MIQHKIFNTTEALPKDWDILATNDLFLEKEYLTALEEASPKNIHLYFIAVYNDDTLVGVAVVQLVKLFLNDMFRQQHQGNFKEFIRRSVASFIKGCVLVVGNIMHTGQHGVYFDERRISSSDFLSEINKALIALKPRVRKDYNRSVQAIVLKDYFENDIIEQSTACIKTENFHRLKLQPNMLLNVSDDWHNIDDYKADLAKKYRDRYKRARKKRGALKPVELSLETIKKHSKELYQLYLNVSDNAEFNTFLLQENHFYSLKRHLKDNFKVFGYYDQGKLVGFFSLLLNHDNLETYFLGYDEIHQYPNQLYLNMLYDMLDFGIQNKFKTIVYARTAMAIKSSVGAKAVDMVVYMKHTNIFLNDLFKLIFRIVNPKQDWEERHPFK</sequence>
<organism evidence="1 2">
    <name type="scientific">Gaetbulibacter aestuarii</name>
    <dbReference type="NCBI Taxonomy" id="1502358"/>
    <lineage>
        <taxon>Bacteria</taxon>
        <taxon>Pseudomonadati</taxon>
        <taxon>Bacteroidota</taxon>
        <taxon>Flavobacteriia</taxon>
        <taxon>Flavobacteriales</taxon>
        <taxon>Flavobacteriaceae</taxon>
        <taxon>Gaetbulibacter</taxon>
    </lineage>
</organism>
<evidence type="ECO:0000313" key="1">
    <source>
        <dbReference type="EMBL" id="MFH6770613.1"/>
    </source>
</evidence>
<dbReference type="SUPFAM" id="SSF55729">
    <property type="entry name" value="Acyl-CoA N-acyltransferases (Nat)"/>
    <property type="match status" value="1"/>
</dbReference>